<evidence type="ECO:0000259" key="6">
    <source>
        <dbReference type="Pfam" id="PF02601"/>
    </source>
</evidence>
<comment type="subunit">
    <text evidence="5">Heterooligomer composed of large and small subunits.</text>
</comment>
<evidence type="ECO:0000256" key="4">
    <source>
        <dbReference type="ARBA" id="ARBA00022839"/>
    </source>
</evidence>
<protein>
    <recommendedName>
        <fullName evidence="5">Exodeoxyribonuclease 7 large subunit</fullName>
        <ecNumber evidence="5">3.1.11.6</ecNumber>
    </recommendedName>
    <alternativeName>
        <fullName evidence="5">Exodeoxyribonuclease VII large subunit</fullName>
        <shortName evidence="5">Exonuclease VII large subunit</shortName>
    </alternativeName>
</protein>
<dbReference type="InterPro" id="IPR025824">
    <property type="entry name" value="OB-fold_nuc-bd_dom"/>
</dbReference>
<comment type="function">
    <text evidence="5">Bidirectionally degrades single-stranded DNA into large acid-insoluble oligonucleotides, which are then degraded further into small acid-soluble oligonucleotides.</text>
</comment>
<organism evidence="8 9">
    <name type="scientific">Aphanothece hegewaldii CCALA 016</name>
    <dbReference type="NCBI Taxonomy" id="2107694"/>
    <lineage>
        <taxon>Bacteria</taxon>
        <taxon>Bacillati</taxon>
        <taxon>Cyanobacteriota</taxon>
        <taxon>Cyanophyceae</taxon>
        <taxon>Oscillatoriophycideae</taxon>
        <taxon>Chroococcales</taxon>
        <taxon>Aphanothecaceae</taxon>
        <taxon>Aphanothece</taxon>
    </lineage>
</organism>
<evidence type="ECO:0000259" key="7">
    <source>
        <dbReference type="Pfam" id="PF13742"/>
    </source>
</evidence>
<dbReference type="InterPro" id="IPR020579">
    <property type="entry name" value="Exonuc_VII_lsu_C"/>
</dbReference>
<comment type="catalytic activity">
    <reaction evidence="5">
        <text>Exonucleolytic cleavage in either 5'- to 3'- or 3'- to 5'-direction to yield nucleoside 5'-phosphates.</text>
        <dbReference type="EC" id="3.1.11.6"/>
    </reaction>
</comment>
<dbReference type="GO" id="GO:0005737">
    <property type="term" value="C:cytoplasm"/>
    <property type="evidence" value="ECO:0007669"/>
    <property type="project" value="UniProtKB-SubCell"/>
</dbReference>
<dbReference type="PANTHER" id="PTHR30008:SF0">
    <property type="entry name" value="EXODEOXYRIBONUCLEASE 7 LARGE SUBUNIT"/>
    <property type="match status" value="1"/>
</dbReference>
<name>A0A2T1M064_9CHRO</name>
<feature type="domain" description="Exonuclease VII large subunit C-terminal" evidence="6">
    <location>
        <begin position="122"/>
        <end position="304"/>
    </location>
</feature>
<reference evidence="8 9" key="1">
    <citation type="submission" date="2018-03" db="EMBL/GenBank/DDBJ databases">
        <title>The ancient ancestry and fast evolution of plastids.</title>
        <authorList>
            <person name="Moore K.R."/>
            <person name="Magnabosco C."/>
            <person name="Momper L."/>
            <person name="Gold D.A."/>
            <person name="Bosak T."/>
            <person name="Fournier G.P."/>
        </authorList>
    </citation>
    <scope>NUCLEOTIDE SEQUENCE [LARGE SCALE GENOMIC DNA]</scope>
    <source>
        <strain evidence="8 9">CCALA 016</strain>
    </source>
</reference>
<dbReference type="Pfam" id="PF13742">
    <property type="entry name" value="tRNA_anti_2"/>
    <property type="match status" value="1"/>
</dbReference>
<dbReference type="GO" id="GO:0003676">
    <property type="term" value="F:nucleic acid binding"/>
    <property type="evidence" value="ECO:0007669"/>
    <property type="project" value="InterPro"/>
</dbReference>
<evidence type="ECO:0000256" key="2">
    <source>
        <dbReference type="ARBA" id="ARBA00022722"/>
    </source>
</evidence>
<dbReference type="Pfam" id="PF02601">
    <property type="entry name" value="Exonuc_VII_L"/>
    <property type="match status" value="2"/>
</dbReference>
<dbReference type="RefSeq" id="WP_106456031.1">
    <property type="nucleotide sequence ID" value="NZ_PXOH01000005.1"/>
</dbReference>
<comment type="caution">
    <text evidence="8">The sequence shown here is derived from an EMBL/GenBank/DDBJ whole genome shotgun (WGS) entry which is preliminary data.</text>
</comment>
<feature type="domain" description="OB-fold nucleic acid binding" evidence="7">
    <location>
        <begin position="6"/>
        <end position="96"/>
    </location>
</feature>
<evidence type="ECO:0000313" key="8">
    <source>
        <dbReference type="EMBL" id="PSF38064.1"/>
    </source>
</evidence>
<accession>A0A2T1M064</accession>
<dbReference type="NCBIfam" id="TIGR00237">
    <property type="entry name" value="xseA"/>
    <property type="match status" value="1"/>
</dbReference>
<keyword evidence="3 5" id="KW-0378">Hydrolase</keyword>
<dbReference type="AlphaFoldDB" id="A0A2T1M064"/>
<evidence type="ECO:0000256" key="5">
    <source>
        <dbReference type="HAMAP-Rule" id="MF_00378"/>
    </source>
</evidence>
<evidence type="ECO:0000313" key="9">
    <source>
        <dbReference type="Proteomes" id="UP000239001"/>
    </source>
</evidence>
<comment type="subcellular location">
    <subcellularLocation>
        <location evidence="5">Cytoplasm</location>
    </subcellularLocation>
</comment>
<comment type="similarity">
    <text evidence="5">Belongs to the XseA family.</text>
</comment>
<sequence>MNEVISVAGLTDYIQSLLEDDRILQRVWVTGEVSSLQEHPKGLFFTLSDSDAAIKCVVWGSQKLKLMQQPSRGEQIIVLGSLRVFNKRGEYQLTVYQCLATGEGLQALRYQQLRNRLQAEGLFDETRKRTLPTHPKIVAVVTSATAAAWGDIQRTLSQRYPGLMVLLSPAIVQGEDAPDSIVQAIERVNIDGRADVIILARGGGAVEDLSCFNDERVVRAIVESTIPIITGIGHQRDESLADLVADYRAHTPTAAAEIAVPSYTQLVLEHQKRIQHLINSVKDRLSEEIERLEYLKTRLKRFPQTSPQLIQATAKCHLLQQKLIALDPKAVLQRGYAVVRGENNQIIRSTTEVKPEQALSIQLNQGTLKVKVIEIS</sequence>
<proteinExistence type="inferred from homology"/>
<dbReference type="EMBL" id="PXOH01000005">
    <property type="protein sequence ID" value="PSF38064.1"/>
    <property type="molecule type" value="Genomic_DNA"/>
</dbReference>
<dbReference type="PANTHER" id="PTHR30008">
    <property type="entry name" value="EXODEOXYRIBONUCLEASE 7 LARGE SUBUNIT"/>
    <property type="match status" value="1"/>
</dbReference>
<dbReference type="EC" id="3.1.11.6" evidence="5"/>
<keyword evidence="9" id="KW-1185">Reference proteome</keyword>
<dbReference type="InterPro" id="IPR003753">
    <property type="entry name" value="Exonuc_VII_L"/>
</dbReference>
<dbReference type="GO" id="GO:0006308">
    <property type="term" value="P:DNA catabolic process"/>
    <property type="evidence" value="ECO:0007669"/>
    <property type="project" value="UniProtKB-UniRule"/>
</dbReference>
<dbReference type="SUPFAM" id="SSF50249">
    <property type="entry name" value="Nucleic acid-binding proteins"/>
    <property type="match status" value="1"/>
</dbReference>
<dbReference type="Proteomes" id="UP000239001">
    <property type="component" value="Unassembled WGS sequence"/>
</dbReference>
<dbReference type="OrthoDB" id="9802795at2"/>
<evidence type="ECO:0000256" key="1">
    <source>
        <dbReference type="ARBA" id="ARBA00022490"/>
    </source>
</evidence>
<dbReference type="HAMAP" id="MF_00378">
    <property type="entry name" value="Exonuc_7_L"/>
    <property type="match status" value="1"/>
</dbReference>
<reference evidence="8 9" key="2">
    <citation type="submission" date="2018-03" db="EMBL/GenBank/DDBJ databases">
        <authorList>
            <person name="Keele B.F."/>
        </authorList>
    </citation>
    <scope>NUCLEOTIDE SEQUENCE [LARGE SCALE GENOMIC DNA]</scope>
    <source>
        <strain evidence="8 9">CCALA 016</strain>
    </source>
</reference>
<dbReference type="CDD" id="cd04489">
    <property type="entry name" value="ExoVII_LU_OBF"/>
    <property type="match status" value="1"/>
</dbReference>
<dbReference type="GO" id="GO:0008855">
    <property type="term" value="F:exodeoxyribonuclease VII activity"/>
    <property type="evidence" value="ECO:0007669"/>
    <property type="project" value="UniProtKB-UniRule"/>
</dbReference>
<gene>
    <name evidence="5 8" type="primary">xseA</name>
    <name evidence="8" type="ORF">C7H19_06220</name>
</gene>
<dbReference type="InterPro" id="IPR012340">
    <property type="entry name" value="NA-bd_OB-fold"/>
</dbReference>
<evidence type="ECO:0000256" key="3">
    <source>
        <dbReference type="ARBA" id="ARBA00022801"/>
    </source>
</evidence>
<dbReference type="GO" id="GO:0009318">
    <property type="term" value="C:exodeoxyribonuclease VII complex"/>
    <property type="evidence" value="ECO:0007669"/>
    <property type="project" value="UniProtKB-UniRule"/>
</dbReference>
<keyword evidence="4 5" id="KW-0269">Exonuclease</keyword>
<dbReference type="Gene3D" id="2.40.50.140">
    <property type="entry name" value="Nucleic acid-binding proteins"/>
    <property type="match status" value="1"/>
</dbReference>
<feature type="domain" description="Exonuclease VII large subunit C-terminal" evidence="6">
    <location>
        <begin position="308"/>
        <end position="370"/>
    </location>
</feature>
<keyword evidence="2 5" id="KW-0540">Nuclease</keyword>
<keyword evidence="1 5" id="KW-0963">Cytoplasm</keyword>